<evidence type="ECO:0008006" key="3">
    <source>
        <dbReference type="Google" id="ProtNLM"/>
    </source>
</evidence>
<proteinExistence type="predicted"/>
<protein>
    <recommendedName>
        <fullName evidence="3">Right-handed parallel beta-helix repeat-containing protein</fullName>
    </recommendedName>
</protein>
<dbReference type="RefSeq" id="WP_139516595.1">
    <property type="nucleotide sequence ID" value="NZ_CP040896.1"/>
</dbReference>
<accession>A0A5B8A1Z9</accession>
<evidence type="ECO:0000313" key="2">
    <source>
        <dbReference type="Proteomes" id="UP000305398"/>
    </source>
</evidence>
<dbReference type="InterPro" id="IPR011050">
    <property type="entry name" value="Pectin_lyase_fold/virulence"/>
</dbReference>
<dbReference type="AlphaFoldDB" id="A0A5B8A1Z9"/>
<organism evidence="1 2">
    <name type="scientific">Hymenobacter jejuensis</name>
    <dbReference type="NCBI Taxonomy" id="2502781"/>
    <lineage>
        <taxon>Bacteria</taxon>
        <taxon>Pseudomonadati</taxon>
        <taxon>Bacteroidota</taxon>
        <taxon>Cytophagia</taxon>
        <taxon>Cytophagales</taxon>
        <taxon>Hymenobacteraceae</taxon>
        <taxon>Hymenobacter</taxon>
    </lineage>
</organism>
<dbReference type="KEGG" id="hyj:FHG12_15530"/>
<dbReference type="SUPFAM" id="SSF51126">
    <property type="entry name" value="Pectin lyase-like"/>
    <property type="match status" value="1"/>
</dbReference>
<dbReference type="OrthoDB" id="901313at2"/>
<gene>
    <name evidence="1" type="ORF">FHG12_15530</name>
</gene>
<sequence length="407" mass="45832">MIQLLIYLLVTIVVRTNGHHGLDYVAPAPQALVWQEPLTITRGGTYRGNYRSLDSNVPAVRIRTTQPVTLDGANVYGAGDLIDAKFKNNHLTIVNTHLWAGPQTLNNKRRGKTLDANGTRYLKFEHNYIEHTSGIYLADMQVDDPSIAKHLSIRYNICRNIDGRYRNGGRETAQFVQLNSCGDLKQSEIAWNMAVNEPFVCDTEDFINIFQSWGASMSDALLIHDNFCLGTYPNPPLDPVHSGGGIMLGDGGKGPNSNHNIKCYNNHLLETSQYGIALVRGYNIWWYDNRIVATALTPDGQRVPGFNVGMYCYNDNRSLNGNTYFYNIRVFRNGVCYNTYKYNHQLQSNLFDFSSYVKSQIYFPETGPDANYRLYPGLATAATIAAEKEVWRQKVLASPYTLGPLNE</sequence>
<dbReference type="EMBL" id="CP040896">
    <property type="protein sequence ID" value="QDA61421.1"/>
    <property type="molecule type" value="Genomic_DNA"/>
</dbReference>
<evidence type="ECO:0000313" key="1">
    <source>
        <dbReference type="EMBL" id="QDA61421.1"/>
    </source>
</evidence>
<reference evidence="1 2" key="1">
    <citation type="submission" date="2019-06" db="EMBL/GenBank/DDBJ databases">
        <authorList>
            <person name="Srinivasan S."/>
        </authorList>
    </citation>
    <scope>NUCLEOTIDE SEQUENCE [LARGE SCALE GENOMIC DNA]</scope>
    <source>
        <strain evidence="1 2">17J68-5</strain>
    </source>
</reference>
<keyword evidence="2" id="KW-1185">Reference proteome</keyword>
<dbReference type="Proteomes" id="UP000305398">
    <property type="component" value="Chromosome"/>
</dbReference>
<name>A0A5B8A1Z9_9BACT</name>